<evidence type="ECO:0000313" key="2">
    <source>
        <dbReference type="Proteomes" id="UP000081671"/>
    </source>
</evidence>
<feature type="region of interest" description="Disordered" evidence="1">
    <location>
        <begin position="134"/>
        <end position="307"/>
    </location>
</feature>
<feature type="compositionally biased region" description="Low complexity" evidence="1">
    <location>
        <begin position="157"/>
        <end position="167"/>
    </location>
</feature>
<sequence length="418" mass="45460">MENVNDPKEVGVGSSDTEFQSQNQPSGDSGADAHLARSRDDRDERGPRMTKNFLQKLCKQHKLYLTPALNDTLYLHFKGEGMDSEDSLSAEIILACAEAWARGGLAAEKEERRQWETRERKKILDSLEALAMIKRRSEERRREKAGQERGEKPQPQGAEGEPASEEGPPAPPADAETQRKVELFVNESFEAKDELFPEKSGGEEELPLEANREREEPAQALAPGGAAPQESPSPGSAADGGLAVASGEDFEPVALETKEKLFIDDLPDLEDVDGTDASLEEQESCPKIEAISSLSDDDADSDPELNHTHVGALTGIFTLSKDPSKKARQPFMGVFKEGTSEQTQRQTTAALGPLIQELSDPEPAGQLPLPCTTDPAPAPSQEAGDSHPPGDKMEKHEVWSVAKPSMETGREDIEFGLD</sequence>
<proteinExistence type="predicted"/>
<feature type="compositionally biased region" description="Basic and acidic residues" evidence="1">
    <location>
        <begin position="135"/>
        <end position="152"/>
    </location>
</feature>
<feature type="compositionally biased region" description="Polar residues" evidence="1">
    <location>
        <begin position="340"/>
        <end position="349"/>
    </location>
</feature>
<feature type="region of interest" description="Disordered" evidence="1">
    <location>
        <begin position="335"/>
        <end position="418"/>
    </location>
</feature>
<feature type="compositionally biased region" description="Basic and acidic residues" evidence="1">
    <location>
        <begin position="408"/>
        <end position="418"/>
    </location>
</feature>
<evidence type="ECO:0000313" key="3">
    <source>
        <dbReference type="RefSeq" id="XP_012868158.1"/>
    </source>
</evidence>
<protein>
    <submittedName>
        <fullName evidence="3">Dynein assembly factor 1, axonemal</fullName>
    </submittedName>
</protein>
<feature type="compositionally biased region" description="Basic and acidic residues" evidence="1">
    <location>
        <begin position="34"/>
        <end position="47"/>
    </location>
</feature>
<feature type="region of interest" description="Disordered" evidence="1">
    <location>
        <begin position="1"/>
        <end position="47"/>
    </location>
</feature>
<evidence type="ECO:0000256" key="1">
    <source>
        <dbReference type="SAM" id="MobiDB-lite"/>
    </source>
</evidence>
<dbReference type="KEGG" id="dord:105982982"/>
<dbReference type="InParanoid" id="A0A1S3EUR2"/>
<reference evidence="3" key="1">
    <citation type="submission" date="2025-08" db="UniProtKB">
        <authorList>
            <consortium name="RefSeq"/>
        </authorList>
    </citation>
    <scope>IDENTIFICATION</scope>
    <source>
        <tissue evidence="3">Kidney</tissue>
    </source>
</reference>
<dbReference type="OrthoDB" id="1904536at2759"/>
<dbReference type="AlphaFoldDB" id="A0A1S3EUR2"/>
<feature type="compositionally biased region" description="Low complexity" evidence="1">
    <location>
        <begin position="218"/>
        <end position="230"/>
    </location>
</feature>
<keyword evidence="2" id="KW-1185">Reference proteome</keyword>
<accession>A0A1S3EUR2</accession>
<dbReference type="CTD" id="123872"/>
<feature type="compositionally biased region" description="Basic and acidic residues" evidence="1">
    <location>
        <begin position="384"/>
        <end position="398"/>
    </location>
</feature>
<name>A0A1S3EUR2_DIPOR</name>
<dbReference type="FunCoup" id="A0A1S3EUR2">
    <property type="interactions" value="270"/>
</dbReference>
<feature type="compositionally biased region" description="Polar residues" evidence="1">
    <location>
        <begin position="14"/>
        <end position="27"/>
    </location>
</feature>
<dbReference type="RefSeq" id="XP_012868158.1">
    <property type="nucleotide sequence ID" value="XM_013012704.1"/>
</dbReference>
<dbReference type="Proteomes" id="UP000081671">
    <property type="component" value="Unplaced"/>
</dbReference>
<feature type="compositionally biased region" description="Basic and acidic residues" evidence="1">
    <location>
        <begin position="189"/>
        <end position="202"/>
    </location>
</feature>
<dbReference type="GeneID" id="105982982"/>
<gene>
    <name evidence="3" type="primary">Dnaaf1</name>
</gene>
<feature type="compositionally biased region" description="Acidic residues" evidence="1">
    <location>
        <begin position="265"/>
        <end position="283"/>
    </location>
</feature>
<organism evidence="2 3">
    <name type="scientific">Dipodomys ordii</name>
    <name type="common">Ord's kangaroo rat</name>
    <dbReference type="NCBI Taxonomy" id="10020"/>
    <lineage>
        <taxon>Eukaryota</taxon>
        <taxon>Metazoa</taxon>
        <taxon>Chordata</taxon>
        <taxon>Craniata</taxon>
        <taxon>Vertebrata</taxon>
        <taxon>Euteleostomi</taxon>
        <taxon>Mammalia</taxon>
        <taxon>Eutheria</taxon>
        <taxon>Euarchontoglires</taxon>
        <taxon>Glires</taxon>
        <taxon>Rodentia</taxon>
        <taxon>Castorimorpha</taxon>
        <taxon>Heteromyidae</taxon>
        <taxon>Dipodomyinae</taxon>
        <taxon>Dipodomys</taxon>
    </lineage>
</organism>